<sequence length="54" mass="6294">SDTELVPVKITICTEAVHTREVMKSKLAITKEEVLNAKYPDPMYYKEVYQETME</sequence>
<dbReference type="AlphaFoldDB" id="A0AA38KU09"/>
<feature type="non-terminal residue" evidence="1">
    <location>
        <position position="1"/>
    </location>
</feature>
<accession>A0AA38KU09</accession>
<evidence type="ECO:0000313" key="2">
    <source>
        <dbReference type="Proteomes" id="UP000824469"/>
    </source>
</evidence>
<reference evidence="1 2" key="1">
    <citation type="journal article" date="2021" name="Nat. Plants">
        <title>The Taxus genome provides insights into paclitaxel biosynthesis.</title>
        <authorList>
            <person name="Xiong X."/>
            <person name="Gou J."/>
            <person name="Liao Q."/>
            <person name="Li Y."/>
            <person name="Zhou Q."/>
            <person name="Bi G."/>
            <person name="Li C."/>
            <person name="Du R."/>
            <person name="Wang X."/>
            <person name="Sun T."/>
            <person name="Guo L."/>
            <person name="Liang H."/>
            <person name="Lu P."/>
            <person name="Wu Y."/>
            <person name="Zhang Z."/>
            <person name="Ro D.K."/>
            <person name="Shang Y."/>
            <person name="Huang S."/>
            <person name="Yan J."/>
        </authorList>
    </citation>
    <scope>NUCLEOTIDE SEQUENCE [LARGE SCALE GENOMIC DNA]</scope>
    <source>
        <strain evidence="1">Ta-2019</strain>
    </source>
</reference>
<comment type="caution">
    <text evidence="1">The sequence shown here is derived from an EMBL/GenBank/DDBJ whole genome shotgun (WGS) entry which is preliminary data.</text>
</comment>
<dbReference type="EMBL" id="JAHRHJ020000008">
    <property type="protein sequence ID" value="KAH9305600.1"/>
    <property type="molecule type" value="Genomic_DNA"/>
</dbReference>
<name>A0AA38KU09_TAXCH</name>
<protein>
    <submittedName>
        <fullName evidence="1">Uncharacterized protein</fullName>
    </submittedName>
</protein>
<gene>
    <name evidence="1" type="ORF">KI387_010004</name>
</gene>
<proteinExistence type="predicted"/>
<feature type="non-terminal residue" evidence="1">
    <location>
        <position position="54"/>
    </location>
</feature>
<dbReference type="Proteomes" id="UP000824469">
    <property type="component" value="Unassembled WGS sequence"/>
</dbReference>
<organism evidence="1 2">
    <name type="scientific">Taxus chinensis</name>
    <name type="common">Chinese yew</name>
    <name type="synonym">Taxus wallichiana var. chinensis</name>
    <dbReference type="NCBI Taxonomy" id="29808"/>
    <lineage>
        <taxon>Eukaryota</taxon>
        <taxon>Viridiplantae</taxon>
        <taxon>Streptophyta</taxon>
        <taxon>Embryophyta</taxon>
        <taxon>Tracheophyta</taxon>
        <taxon>Spermatophyta</taxon>
        <taxon>Pinopsida</taxon>
        <taxon>Pinidae</taxon>
        <taxon>Conifers II</taxon>
        <taxon>Cupressales</taxon>
        <taxon>Taxaceae</taxon>
        <taxon>Taxus</taxon>
    </lineage>
</organism>
<evidence type="ECO:0000313" key="1">
    <source>
        <dbReference type="EMBL" id="KAH9305600.1"/>
    </source>
</evidence>
<keyword evidence="2" id="KW-1185">Reference proteome</keyword>